<evidence type="ECO:0000256" key="1">
    <source>
        <dbReference type="SAM" id="Phobius"/>
    </source>
</evidence>
<feature type="chain" id="PRO_5044753491" evidence="2">
    <location>
        <begin position="17"/>
        <end position="156"/>
    </location>
</feature>
<keyword evidence="1" id="KW-0812">Transmembrane</keyword>
<protein>
    <submittedName>
        <fullName evidence="3">Uncharacterized protein</fullName>
    </submittedName>
</protein>
<sequence length="156" mass="15694">MKFVLVLAALLAVAFAVPSTLDGAKLQQALVLAGADPEAASGFLEILSGITGVLNVVVPQIAPIISAVKSVRTGVQISTTTTFSKMKFVLVLAAMLAVAFAVPSTLDSAKLQQALVLAGADPEAASGFLEILSGITGVLNVVVPQIAPIISAVKSG</sequence>
<keyword evidence="4" id="KW-1185">Reference proteome</keyword>
<reference evidence="3 4" key="1">
    <citation type="submission" date="2024-05" db="EMBL/GenBank/DDBJ databases">
        <title>Culex pipiens pipiens assembly and annotation.</title>
        <authorList>
            <person name="Alout H."/>
            <person name="Durand T."/>
        </authorList>
    </citation>
    <scope>NUCLEOTIDE SEQUENCE [LARGE SCALE GENOMIC DNA]</scope>
    <source>
        <strain evidence="3">HA-2024</strain>
        <tissue evidence="3">Whole body</tissue>
    </source>
</reference>
<dbReference type="EMBL" id="JBEHCU010004994">
    <property type="protein sequence ID" value="KAL1401244.1"/>
    <property type="molecule type" value="Genomic_DNA"/>
</dbReference>
<feature type="transmembrane region" description="Helical" evidence="1">
    <location>
        <begin position="88"/>
        <end position="106"/>
    </location>
</feature>
<gene>
    <name evidence="3" type="ORF">pipiens_006763</name>
</gene>
<organism evidence="3 4">
    <name type="scientific">Culex pipiens pipiens</name>
    <name type="common">Northern house mosquito</name>
    <dbReference type="NCBI Taxonomy" id="38569"/>
    <lineage>
        <taxon>Eukaryota</taxon>
        <taxon>Metazoa</taxon>
        <taxon>Ecdysozoa</taxon>
        <taxon>Arthropoda</taxon>
        <taxon>Hexapoda</taxon>
        <taxon>Insecta</taxon>
        <taxon>Pterygota</taxon>
        <taxon>Neoptera</taxon>
        <taxon>Endopterygota</taxon>
        <taxon>Diptera</taxon>
        <taxon>Nematocera</taxon>
        <taxon>Culicoidea</taxon>
        <taxon>Culicidae</taxon>
        <taxon>Culicinae</taxon>
        <taxon>Culicini</taxon>
        <taxon>Culex</taxon>
        <taxon>Culex</taxon>
    </lineage>
</organism>
<accession>A0ABD1DNB5</accession>
<evidence type="ECO:0000256" key="2">
    <source>
        <dbReference type="SAM" id="SignalP"/>
    </source>
</evidence>
<comment type="caution">
    <text evidence="3">The sequence shown here is derived from an EMBL/GenBank/DDBJ whole genome shotgun (WGS) entry which is preliminary data.</text>
</comment>
<evidence type="ECO:0000313" key="4">
    <source>
        <dbReference type="Proteomes" id="UP001562425"/>
    </source>
</evidence>
<evidence type="ECO:0000313" key="3">
    <source>
        <dbReference type="EMBL" id="KAL1401244.1"/>
    </source>
</evidence>
<dbReference type="AlphaFoldDB" id="A0ABD1DNB5"/>
<feature type="signal peptide" evidence="2">
    <location>
        <begin position="1"/>
        <end position="16"/>
    </location>
</feature>
<name>A0ABD1DNB5_CULPP</name>
<keyword evidence="1" id="KW-1133">Transmembrane helix</keyword>
<keyword evidence="1" id="KW-0472">Membrane</keyword>
<proteinExistence type="predicted"/>
<feature type="transmembrane region" description="Helical" evidence="1">
    <location>
        <begin position="47"/>
        <end position="68"/>
    </location>
</feature>
<dbReference type="Proteomes" id="UP001562425">
    <property type="component" value="Unassembled WGS sequence"/>
</dbReference>
<keyword evidence="2" id="KW-0732">Signal</keyword>